<dbReference type="Proteomes" id="UP000654918">
    <property type="component" value="Unassembled WGS sequence"/>
</dbReference>
<dbReference type="EMBL" id="WIGO01000041">
    <property type="protein sequence ID" value="KAF6835332.1"/>
    <property type="molecule type" value="Genomic_DNA"/>
</dbReference>
<feature type="compositionally biased region" description="Polar residues" evidence="1">
    <location>
        <begin position="226"/>
        <end position="239"/>
    </location>
</feature>
<keyword evidence="3" id="KW-1185">Reference proteome</keyword>
<accession>A0A8H6KPM9</accession>
<organism evidence="2 3">
    <name type="scientific">Colletotrichum plurivorum</name>
    <dbReference type="NCBI Taxonomy" id="2175906"/>
    <lineage>
        <taxon>Eukaryota</taxon>
        <taxon>Fungi</taxon>
        <taxon>Dikarya</taxon>
        <taxon>Ascomycota</taxon>
        <taxon>Pezizomycotina</taxon>
        <taxon>Sordariomycetes</taxon>
        <taxon>Hypocreomycetidae</taxon>
        <taxon>Glomerellales</taxon>
        <taxon>Glomerellaceae</taxon>
        <taxon>Colletotrichum</taxon>
        <taxon>Colletotrichum orchidearum species complex</taxon>
    </lineage>
</organism>
<comment type="caution">
    <text evidence="2">The sequence shown here is derived from an EMBL/GenBank/DDBJ whole genome shotgun (WGS) entry which is preliminary data.</text>
</comment>
<feature type="region of interest" description="Disordered" evidence="1">
    <location>
        <begin position="191"/>
        <end position="240"/>
    </location>
</feature>
<sequence>MSDAEADQGSGDNKDLAFNPLATSFSPGLSRSMQATDAANSTESRNFVPGHQTAHQTNHNPQLAPEAGGGSLPFNPAPGAGRRHSPLNPVPGASHGPSPYRLSPTAASFNPLPGAPPITNTFPGQVLNRFPTPPSGLRRSFSDVTHGGGEGSSSARLSNLMPAGPPGLGFDQISSQQSFERAARIQHADQIQSEHREGLAQRGRGFPPRAHPGRPTNFGQPADFWQPTNPGQPTNTGQSAILPVWIPDGDSGHFVNVVRDGQMDGQVYYPPHYHFNEHNLPGSRQHDRPRTPPEVVFNEADDQVFVPFVPDVPDPAPPPAPPAGDKGQKKDEDNRQRR</sequence>
<protein>
    <submittedName>
        <fullName evidence="2">Uncharacterized protein</fullName>
    </submittedName>
</protein>
<name>A0A8H6KPM9_9PEZI</name>
<reference evidence="2" key="1">
    <citation type="journal article" date="2020" name="Phytopathology">
        <title>Genome Sequence Resources of Colletotrichum truncatum, C. plurivorum, C. musicola, and C. sojae: Four Species Pathogenic to Soybean (Glycine max).</title>
        <authorList>
            <person name="Rogerio F."/>
            <person name="Boufleur T.R."/>
            <person name="Ciampi-Guillardi M."/>
            <person name="Sukno S.A."/>
            <person name="Thon M.R."/>
            <person name="Massola Junior N.S."/>
            <person name="Baroncelli R."/>
        </authorList>
    </citation>
    <scope>NUCLEOTIDE SEQUENCE</scope>
    <source>
        <strain evidence="2">LFN00145</strain>
    </source>
</reference>
<feature type="region of interest" description="Disordered" evidence="1">
    <location>
        <begin position="269"/>
        <end position="294"/>
    </location>
</feature>
<feature type="region of interest" description="Disordered" evidence="1">
    <location>
        <begin position="1"/>
        <end position="99"/>
    </location>
</feature>
<feature type="compositionally biased region" description="Polar residues" evidence="1">
    <location>
        <begin position="21"/>
        <end position="45"/>
    </location>
</feature>
<evidence type="ECO:0000256" key="1">
    <source>
        <dbReference type="SAM" id="MobiDB-lite"/>
    </source>
</evidence>
<feature type="compositionally biased region" description="Basic and acidic residues" evidence="1">
    <location>
        <begin position="326"/>
        <end position="338"/>
    </location>
</feature>
<dbReference type="AlphaFoldDB" id="A0A8H6KPM9"/>
<proteinExistence type="predicted"/>
<gene>
    <name evidence="2" type="ORF">CPLU01_04412</name>
</gene>
<feature type="compositionally biased region" description="Pro residues" evidence="1">
    <location>
        <begin position="310"/>
        <end position="322"/>
    </location>
</feature>
<evidence type="ECO:0000313" key="2">
    <source>
        <dbReference type="EMBL" id="KAF6835332.1"/>
    </source>
</evidence>
<feature type="region of interest" description="Disordered" evidence="1">
    <location>
        <begin position="307"/>
        <end position="338"/>
    </location>
</feature>
<evidence type="ECO:0000313" key="3">
    <source>
        <dbReference type="Proteomes" id="UP000654918"/>
    </source>
</evidence>